<evidence type="ECO:0000313" key="1">
    <source>
        <dbReference type="EMBL" id="MFB6490831.1"/>
    </source>
</evidence>
<proteinExistence type="predicted"/>
<keyword evidence="1" id="KW-0687">Ribonucleoprotein</keyword>
<sequence>MPKEVFLVELWRRYAERAEEIRVKRYPEEGVVKLKARMRGYLYTIRLPPERADALLGELKERGKSIVEY</sequence>
<comment type="caution">
    <text evidence="1">The sequence shown here is derived from an EMBL/GenBank/DDBJ whole genome shotgun (WGS) entry which is preliminary data.</text>
</comment>
<protein>
    <submittedName>
        <fullName evidence="1">50S ribosomal protein L38e</fullName>
    </submittedName>
</protein>
<reference evidence="1" key="1">
    <citation type="submission" date="2024-07" db="EMBL/GenBank/DDBJ databases">
        <title>Metagenome and Metagenome-Assembled Genomes of Archaea from a hot spring from the geothermal field of Los Azufres, Mexico.</title>
        <authorList>
            <person name="Marin-Paredes R."/>
            <person name="Martinez-Romero E."/>
            <person name="Servin-Garciduenas L.E."/>
        </authorList>
    </citation>
    <scope>NUCLEOTIDE SEQUENCE</scope>
</reference>
<dbReference type="Proteomes" id="UP000033636">
    <property type="component" value="Unassembled WGS sequence"/>
</dbReference>
<dbReference type="EMBL" id="JZWT02000015">
    <property type="protein sequence ID" value="MFB6490831.1"/>
    <property type="molecule type" value="Genomic_DNA"/>
</dbReference>
<organism evidence="1 2">
    <name type="scientific">Thermoproteus sp. AZ2</name>
    <dbReference type="NCBI Taxonomy" id="1609232"/>
    <lineage>
        <taxon>Archaea</taxon>
        <taxon>Thermoproteota</taxon>
        <taxon>Thermoprotei</taxon>
        <taxon>Thermoproteales</taxon>
        <taxon>Thermoproteaceae</taxon>
        <taxon>Thermoproteus</taxon>
    </lineage>
</organism>
<evidence type="ECO:0000313" key="2">
    <source>
        <dbReference type="Proteomes" id="UP000033636"/>
    </source>
</evidence>
<gene>
    <name evidence="1" type="ORF">TU35_006260</name>
</gene>
<name>A0ACC6V263_9CREN</name>
<accession>A0ACC6V263</accession>
<keyword evidence="1" id="KW-0689">Ribosomal protein</keyword>